<evidence type="ECO:0000313" key="3">
    <source>
        <dbReference type="EMBL" id="CAL1144603.1"/>
    </source>
</evidence>
<feature type="non-terminal residue" evidence="2">
    <location>
        <position position="128"/>
    </location>
</feature>
<protein>
    <submittedName>
        <fullName evidence="2">Uncharacterized protein</fullName>
    </submittedName>
</protein>
<comment type="caution">
    <text evidence="2">The sequence shown here is derived from an EMBL/GenBank/DDBJ whole genome shotgun (WGS) entry which is preliminary data.</text>
</comment>
<evidence type="ECO:0000313" key="2">
    <source>
        <dbReference type="EMBL" id="CAI3991228.1"/>
    </source>
</evidence>
<proteinExistence type="predicted"/>
<reference evidence="2" key="1">
    <citation type="submission" date="2022-10" db="EMBL/GenBank/DDBJ databases">
        <authorList>
            <person name="Chen Y."/>
            <person name="Dougan E. K."/>
            <person name="Chan C."/>
            <person name="Rhodes N."/>
            <person name="Thang M."/>
        </authorList>
    </citation>
    <scope>NUCLEOTIDE SEQUENCE</scope>
</reference>
<evidence type="ECO:0000313" key="4">
    <source>
        <dbReference type="Proteomes" id="UP001152797"/>
    </source>
</evidence>
<evidence type="ECO:0000256" key="1">
    <source>
        <dbReference type="SAM" id="MobiDB-lite"/>
    </source>
</evidence>
<organism evidence="2">
    <name type="scientific">Cladocopium goreaui</name>
    <dbReference type="NCBI Taxonomy" id="2562237"/>
    <lineage>
        <taxon>Eukaryota</taxon>
        <taxon>Sar</taxon>
        <taxon>Alveolata</taxon>
        <taxon>Dinophyceae</taxon>
        <taxon>Suessiales</taxon>
        <taxon>Symbiodiniaceae</taxon>
        <taxon>Cladocopium</taxon>
    </lineage>
</organism>
<dbReference type="AlphaFoldDB" id="A0A9P1CHS3"/>
<dbReference type="Proteomes" id="UP001152797">
    <property type="component" value="Unassembled WGS sequence"/>
</dbReference>
<dbReference type="EMBL" id="CAMXCT030001562">
    <property type="protein sequence ID" value="CAL4778540.1"/>
    <property type="molecule type" value="Genomic_DNA"/>
</dbReference>
<gene>
    <name evidence="2" type="ORF">C1SCF055_LOCUS18153</name>
</gene>
<keyword evidence="4" id="KW-1185">Reference proteome</keyword>
<name>A0A9P1CHS3_9DINO</name>
<feature type="region of interest" description="Disordered" evidence="1">
    <location>
        <begin position="1"/>
        <end position="25"/>
    </location>
</feature>
<feature type="compositionally biased region" description="Basic and acidic residues" evidence="1">
    <location>
        <begin position="1"/>
        <end position="19"/>
    </location>
</feature>
<dbReference type="EMBL" id="CAMXCT020001562">
    <property type="protein sequence ID" value="CAL1144603.1"/>
    <property type="molecule type" value="Genomic_DNA"/>
</dbReference>
<sequence>MAENSDGRDTSAGRPRSETDQVTNVKADHANVRAIFQQWDPTGLSAAKLLVQLGCDELGRHATLQKEELLSILSDIGITDRELPGKGQRPMHQCQMALAPWPSSGNMLEGGCEVEPEDWQSEGRWCGL</sequence>
<dbReference type="EMBL" id="CAMXCT010001562">
    <property type="protein sequence ID" value="CAI3991228.1"/>
    <property type="molecule type" value="Genomic_DNA"/>
</dbReference>
<reference evidence="3" key="2">
    <citation type="submission" date="2024-04" db="EMBL/GenBank/DDBJ databases">
        <authorList>
            <person name="Chen Y."/>
            <person name="Shah S."/>
            <person name="Dougan E. K."/>
            <person name="Thang M."/>
            <person name="Chan C."/>
        </authorList>
    </citation>
    <scope>NUCLEOTIDE SEQUENCE [LARGE SCALE GENOMIC DNA]</scope>
</reference>
<accession>A0A9P1CHS3</accession>